<evidence type="ECO:0000256" key="6">
    <source>
        <dbReference type="PROSITE-ProRule" id="PRU00560"/>
    </source>
</evidence>
<dbReference type="PANTHER" id="PTHR11070:SF2">
    <property type="entry name" value="ATP-DEPENDENT DNA HELICASE SRS2"/>
    <property type="match status" value="1"/>
</dbReference>
<dbReference type="RefSeq" id="WP_050093937.1">
    <property type="nucleotide sequence ID" value="NZ_CPWG01000049.1"/>
</dbReference>
<dbReference type="InterPro" id="IPR027417">
    <property type="entry name" value="P-loop_NTPase"/>
</dbReference>
<dbReference type="InterPro" id="IPR014016">
    <property type="entry name" value="UvrD-like_ATP-bd"/>
</dbReference>
<evidence type="ECO:0000256" key="2">
    <source>
        <dbReference type="ARBA" id="ARBA00022801"/>
    </source>
</evidence>
<name>A0A380SDH5_YERPU</name>
<keyword evidence="2 6" id="KW-0378">Hydrolase</keyword>
<dbReference type="PANTHER" id="PTHR11070">
    <property type="entry name" value="UVRD / RECB / PCRA DNA HELICASE FAMILY MEMBER"/>
    <property type="match status" value="1"/>
</dbReference>
<feature type="binding site" evidence="6">
    <location>
        <begin position="22"/>
        <end position="29"/>
    </location>
    <ligand>
        <name>ATP</name>
        <dbReference type="ChEBI" id="CHEBI:30616"/>
    </ligand>
</feature>
<dbReference type="EMBL" id="UHJC01000002">
    <property type="protein sequence ID" value="SUQ39496.1"/>
    <property type="molecule type" value="Genomic_DNA"/>
</dbReference>
<dbReference type="Proteomes" id="UP000255087">
    <property type="component" value="Unassembled WGS sequence"/>
</dbReference>
<dbReference type="GO" id="GO:0016787">
    <property type="term" value="F:hydrolase activity"/>
    <property type="evidence" value="ECO:0007669"/>
    <property type="project" value="UniProtKB-UniRule"/>
</dbReference>
<reference evidence="8 9" key="1">
    <citation type="submission" date="2018-06" db="EMBL/GenBank/DDBJ databases">
        <authorList>
            <consortium name="Pathogen Informatics"/>
            <person name="Doyle S."/>
        </authorList>
    </citation>
    <scope>NUCLEOTIDE SEQUENCE [LARGE SCALE GENOMIC DNA]</scope>
    <source>
        <strain evidence="8 9">NCTC8580</strain>
    </source>
</reference>
<dbReference type="PROSITE" id="PS51198">
    <property type="entry name" value="UVRD_HELICASE_ATP_BIND"/>
    <property type="match status" value="1"/>
</dbReference>
<dbReference type="Pfam" id="PF00580">
    <property type="entry name" value="UvrD-helicase"/>
    <property type="match status" value="2"/>
</dbReference>
<proteinExistence type="predicted"/>
<evidence type="ECO:0000256" key="5">
    <source>
        <dbReference type="ARBA" id="ARBA00034923"/>
    </source>
</evidence>
<accession>A0A380SDH5</accession>
<evidence type="ECO:0000259" key="7">
    <source>
        <dbReference type="PROSITE" id="PS51198"/>
    </source>
</evidence>
<evidence type="ECO:0000256" key="3">
    <source>
        <dbReference type="ARBA" id="ARBA00022806"/>
    </source>
</evidence>
<evidence type="ECO:0000313" key="9">
    <source>
        <dbReference type="Proteomes" id="UP000255087"/>
    </source>
</evidence>
<keyword evidence="1 6" id="KW-0547">Nucleotide-binding</keyword>
<evidence type="ECO:0000313" key="8">
    <source>
        <dbReference type="EMBL" id="SUQ39496.1"/>
    </source>
</evidence>
<organism evidence="8 9">
    <name type="scientific">Yersinia pseudotuberculosis</name>
    <dbReference type="NCBI Taxonomy" id="633"/>
    <lineage>
        <taxon>Bacteria</taxon>
        <taxon>Pseudomonadati</taxon>
        <taxon>Pseudomonadota</taxon>
        <taxon>Gammaproteobacteria</taxon>
        <taxon>Enterobacterales</taxon>
        <taxon>Yersiniaceae</taxon>
        <taxon>Yersinia</taxon>
    </lineage>
</organism>
<dbReference type="PROSITE" id="PS51257">
    <property type="entry name" value="PROKAR_LIPOPROTEIN"/>
    <property type="match status" value="1"/>
</dbReference>
<dbReference type="Gene3D" id="3.40.50.300">
    <property type="entry name" value="P-loop containing nucleotide triphosphate hydrolases"/>
    <property type="match status" value="3"/>
</dbReference>
<evidence type="ECO:0000256" key="1">
    <source>
        <dbReference type="ARBA" id="ARBA00022741"/>
    </source>
</evidence>
<dbReference type="GO" id="GO:0000725">
    <property type="term" value="P:recombinational repair"/>
    <property type="evidence" value="ECO:0007669"/>
    <property type="project" value="TreeGrafter"/>
</dbReference>
<gene>
    <name evidence="8" type="primary">uvrD_2</name>
    <name evidence="8" type="ORF">NCTC8580_04725</name>
</gene>
<evidence type="ECO:0000256" key="4">
    <source>
        <dbReference type="ARBA" id="ARBA00022840"/>
    </source>
</evidence>
<dbReference type="GO" id="GO:0043138">
    <property type="term" value="F:3'-5' DNA helicase activity"/>
    <property type="evidence" value="ECO:0007669"/>
    <property type="project" value="TreeGrafter"/>
</dbReference>
<dbReference type="GO" id="GO:0005524">
    <property type="term" value="F:ATP binding"/>
    <property type="evidence" value="ECO:0007669"/>
    <property type="project" value="UniProtKB-UniRule"/>
</dbReference>
<keyword evidence="3 6" id="KW-0347">Helicase</keyword>
<dbReference type="AlphaFoldDB" id="A0A380SDH5"/>
<feature type="domain" description="UvrD-like helicase ATP-binding" evidence="7">
    <location>
        <begin position="1"/>
        <end position="277"/>
    </location>
</feature>
<keyword evidence="4 6" id="KW-0067">ATP-binding</keyword>
<protein>
    <recommendedName>
        <fullName evidence="5">DNA 3'-5' helicase II</fullName>
    </recommendedName>
</protein>
<sequence>MKLSKEQIDIIEAPLGPIAVTACAGSGKTATAIRRLIAIRQKMQNSRGRVVLLSFSNVAVNTFNAGYAELAAGLPDDANRRRVEVDTLDGFFTKHILRPHAYRTMAAPQAAYLVSGSEPFLARFKYWREGNPPLPLKDIKLIILDGDFVFYSDTRNAPEILDKGKVLKIIHDLGCLGAYTHEIGRYWVYRTLDSQPAVLRALAARYPQILVDESQDLGTLHKEILKLLITAGVQVTLIGDVNQGIYGFAGADGEFLKSYEDRAEVTGYKLTRNYRSLPPIINIANILCGRHDEPDRLEEQGGAYFIGYKDSELSKLTEAFKAHIDELGMQHQDAVILCRGADRAAVIAGKTAPPGQGMVKVLAEASLLRDQHSNYHGCFKLVCRAIINLLEDVPHGLSSGLQGLSHDDEMKGLKRLLWRFSRSADVGLPSSALIAKTDWHSKLLTNVRVLLSEIEKHYGYKVAGKVGTKLTKKSLPDQPLANAVSAQGHGLRVETVHQVKGESIDAVMYVAKKANIKALLSGTGDEEGRIGYVAITRAKNLFWLAVPQSCLKELKDNLINAGFQERIKPAVIDPA</sequence>
<dbReference type="SUPFAM" id="SSF52540">
    <property type="entry name" value="P-loop containing nucleoside triphosphate hydrolases"/>
    <property type="match status" value="1"/>
</dbReference>
<dbReference type="GO" id="GO:0003677">
    <property type="term" value="F:DNA binding"/>
    <property type="evidence" value="ECO:0007669"/>
    <property type="project" value="InterPro"/>
</dbReference>
<dbReference type="InterPro" id="IPR000212">
    <property type="entry name" value="DNA_helicase_UvrD/REP"/>
</dbReference>